<protein>
    <submittedName>
        <fullName evidence="1">Phenylacetate--CoA ligase family protein</fullName>
    </submittedName>
</protein>
<name>A0A6L8LJG9_9RHOB</name>
<dbReference type="AlphaFoldDB" id="A0A6L8LJG9"/>
<dbReference type="PANTHER" id="PTHR36932:SF1">
    <property type="entry name" value="CAPSULAR POLYSACCHARIDE BIOSYNTHESIS PROTEIN"/>
    <property type="match status" value="1"/>
</dbReference>
<dbReference type="Gene3D" id="3.40.50.12780">
    <property type="entry name" value="N-terminal domain of ligase-like"/>
    <property type="match status" value="1"/>
</dbReference>
<dbReference type="Proteomes" id="UP000479043">
    <property type="component" value="Unassembled WGS sequence"/>
</dbReference>
<reference evidence="1 2" key="1">
    <citation type="submission" date="2020-01" db="EMBL/GenBank/DDBJ databases">
        <authorList>
            <person name="Chen S."/>
        </authorList>
    </citation>
    <scope>NUCLEOTIDE SEQUENCE [LARGE SCALE GENOMIC DNA]</scope>
    <source>
        <strain evidence="1 2">GS-10</strain>
    </source>
</reference>
<gene>
    <name evidence="1" type="ORF">GR167_04890</name>
</gene>
<evidence type="ECO:0000313" key="1">
    <source>
        <dbReference type="EMBL" id="MYM54630.1"/>
    </source>
</evidence>
<keyword evidence="2" id="KW-1185">Reference proteome</keyword>
<dbReference type="EMBL" id="WWEN01000002">
    <property type="protein sequence ID" value="MYM54630.1"/>
    <property type="molecule type" value="Genomic_DNA"/>
</dbReference>
<dbReference type="InterPro" id="IPR053158">
    <property type="entry name" value="CapK_Type1_Caps_Biosynth"/>
</dbReference>
<keyword evidence="1" id="KW-0436">Ligase</keyword>
<proteinExistence type="predicted"/>
<dbReference type="GO" id="GO:0016874">
    <property type="term" value="F:ligase activity"/>
    <property type="evidence" value="ECO:0007669"/>
    <property type="project" value="UniProtKB-KW"/>
</dbReference>
<dbReference type="InterPro" id="IPR042099">
    <property type="entry name" value="ANL_N_sf"/>
</dbReference>
<dbReference type="PANTHER" id="PTHR36932">
    <property type="entry name" value="CAPSULAR POLYSACCHARIDE BIOSYNTHESIS PROTEIN"/>
    <property type="match status" value="1"/>
</dbReference>
<evidence type="ECO:0000313" key="2">
    <source>
        <dbReference type="Proteomes" id="UP000479043"/>
    </source>
</evidence>
<comment type="caution">
    <text evidence="1">The sequence shown here is derived from an EMBL/GenBank/DDBJ whole genome shotgun (WGS) entry which is preliminary data.</text>
</comment>
<sequence>MFRRLYADVPPSRDVELHDLPVTRKPDLMRDFDDWLTIRSLPLDRAREHLRDIRNAGVPIGDVAVFQTSGTSGEPAVIVLPSSFVEYYFGIMMARFERYHWKLIGDVRKLGVRVTVTGGNGHFAGNAFNKLVHRLSPALARGLGLNFVEAEQPIDRLVDRLNAIPNVAWIVTYPSMLTILARQKEAGRLRIEPALFSVGGETLTNDLRERVGRAFPSLKYGIADFYGCTECLALSFECSHGRKHLNEDWVILEAVDEAMQPVPDGTLSATVLLTVLANEVQPFIRYDLGDCVRFHQDSCPCGSPFRSFQVEGRQATLVRVGEVTLSPLVFDLEHENAQRIQLVQTAEKDFELRIQLTDGAAAGAVFQDVITSVQRVFRDNGLDDVAVRQSGKLPEFTASGKFHEVVPLRSAEARNMTSSGRRQPATD</sequence>
<organism evidence="1 2">
    <name type="scientific">Thalassovita mangrovi</name>
    <dbReference type="NCBI Taxonomy" id="2692236"/>
    <lineage>
        <taxon>Bacteria</taxon>
        <taxon>Pseudomonadati</taxon>
        <taxon>Pseudomonadota</taxon>
        <taxon>Alphaproteobacteria</taxon>
        <taxon>Rhodobacterales</taxon>
        <taxon>Roseobacteraceae</taxon>
        <taxon>Thalassovita</taxon>
    </lineage>
</organism>
<accession>A0A6L8LJG9</accession>
<dbReference type="SUPFAM" id="SSF56801">
    <property type="entry name" value="Acetyl-CoA synthetase-like"/>
    <property type="match status" value="1"/>
</dbReference>